<keyword evidence="3" id="KW-1185">Reference proteome</keyword>
<evidence type="ECO:0000313" key="3">
    <source>
        <dbReference type="Proteomes" id="UP000026961"/>
    </source>
</evidence>
<dbReference type="AlphaFoldDB" id="A0A0E0BNS1"/>
<proteinExistence type="predicted"/>
<dbReference type="EnsemblPlants" id="OGLUM12G03020.1">
    <property type="protein sequence ID" value="OGLUM12G03020.1"/>
    <property type="gene ID" value="OGLUM12G03020"/>
</dbReference>
<organism evidence="2">
    <name type="scientific">Oryza glumipatula</name>
    <dbReference type="NCBI Taxonomy" id="40148"/>
    <lineage>
        <taxon>Eukaryota</taxon>
        <taxon>Viridiplantae</taxon>
        <taxon>Streptophyta</taxon>
        <taxon>Embryophyta</taxon>
        <taxon>Tracheophyta</taxon>
        <taxon>Spermatophyta</taxon>
        <taxon>Magnoliopsida</taxon>
        <taxon>Liliopsida</taxon>
        <taxon>Poales</taxon>
        <taxon>Poaceae</taxon>
        <taxon>BOP clade</taxon>
        <taxon>Oryzoideae</taxon>
        <taxon>Oryzeae</taxon>
        <taxon>Oryzinae</taxon>
        <taxon>Oryza</taxon>
    </lineage>
</organism>
<dbReference type="Proteomes" id="UP000026961">
    <property type="component" value="Chromosome 12"/>
</dbReference>
<dbReference type="STRING" id="40148.A0A0E0BNS1"/>
<dbReference type="PANTHER" id="PTHR34835">
    <property type="entry name" value="OS07G0283600 PROTEIN-RELATED"/>
    <property type="match status" value="1"/>
</dbReference>
<evidence type="ECO:0000313" key="2">
    <source>
        <dbReference type="EnsemblPlants" id="OGLUM12G03020.1"/>
    </source>
</evidence>
<evidence type="ECO:0000256" key="1">
    <source>
        <dbReference type="SAM" id="MobiDB-lite"/>
    </source>
</evidence>
<reference evidence="2" key="2">
    <citation type="submission" date="2018-05" db="EMBL/GenBank/DDBJ databases">
        <title>OgluRS3 (Oryza glumaepatula Reference Sequence Version 3).</title>
        <authorList>
            <person name="Zhang J."/>
            <person name="Kudrna D."/>
            <person name="Lee S."/>
            <person name="Talag J."/>
            <person name="Welchert J."/>
            <person name="Wing R.A."/>
        </authorList>
    </citation>
    <scope>NUCLEOTIDE SEQUENCE [LARGE SCALE GENOMIC DNA]</scope>
</reference>
<feature type="region of interest" description="Disordered" evidence="1">
    <location>
        <begin position="1"/>
        <end position="32"/>
    </location>
</feature>
<sequence>MGKRKTIVQKGMLGKPEPNDIEQPPPKRSRSKLYTHMSGEQKRLIEGAGFHGLVDLKCSKLRPDLCSWLMEHFNPATNQLVFPGRGAIDVNEESMKSVLGIPMGDKDVSYEMESEAT</sequence>
<dbReference type="Gramene" id="OGLUM12G03020.1">
    <property type="protein sequence ID" value="OGLUM12G03020.1"/>
    <property type="gene ID" value="OGLUM12G03020"/>
</dbReference>
<dbReference type="HOGENOM" id="CLU_163637_0_0_1"/>
<accession>A0A0E0BNS1</accession>
<reference evidence="2" key="1">
    <citation type="submission" date="2015-04" db="UniProtKB">
        <authorList>
            <consortium name="EnsemblPlants"/>
        </authorList>
    </citation>
    <scope>IDENTIFICATION</scope>
</reference>
<name>A0A0E0BNS1_9ORYZ</name>
<protein>
    <submittedName>
        <fullName evidence="2">Uncharacterized protein</fullName>
    </submittedName>
</protein>
<dbReference type="PANTHER" id="PTHR34835:SF83">
    <property type="entry name" value="OS09G0105200 PROTEIN"/>
    <property type="match status" value="1"/>
</dbReference>